<organism evidence="6">
    <name type="scientific">Caldilineaceae bacterium SB0662_bin_9</name>
    <dbReference type="NCBI Taxonomy" id="2605258"/>
    <lineage>
        <taxon>Bacteria</taxon>
        <taxon>Bacillati</taxon>
        <taxon>Chloroflexota</taxon>
        <taxon>Caldilineae</taxon>
        <taxon>Caldilineales</taxon>
        <taxon>Caldilineaceae</taxon>
    </lineage>
</organism>
<dbReference type="PANTHER" id="PTHR36510:SF1">
    <property type="entry name" value="GLUTAMATE--CYSTEINE LIGASE 2-RELATED"/>
    <property type="match status" value="1"/>
</dbReference>
<keyword evidence="2 5" id="KW-0547">Nucleotide-binding</keyword>
<keyword evidence="3 5" id="KW-0067">ATP-binding</keyword>
<dbReference type="Pfam" id="PF04107">
    <property type="entry name" value="GCS2"/>
    <property type="match status" value="1"/>
</dbReference>
<dbReference type="InterPro" id="IPR006336">
    <property type="entry name" value="GCS2"/>
</dbReference>
<evidence type="ECO:0000256" key="4">
    <source>
        <dbReference type="ARBA" id="ARBA00048819"/>
    </source>
</evidence>
<dbReference type="InterPro" id="IPR050141">
    <property type="entry name" value="GCL_type2/YbdK_subfam"/>
</dbReference>
<comment type="caution">
    <text evidence="6">The sequence shown here is derived from an EMBL/GenBank/DDBJ whole genome shotgun (WGS) entry which is preliminary data.</text>
</comment>
<evidence type="ECO:0000256" key="2">
    <source>
        <dbReference type="ARBA" id="ARBA00022741"/>
    </source>
</evidence>
<reference evidence="6" key="1">
    <citation type="submission" date="2019-09" db="EMBL/GenBank/DDBJ databases">
        <title>Characterisation of the sponge microbiome using genome-centric metagenomics.</title>
        <authorList>
            <person name="Engelberts J.P."/>
            <person name="Robbins S.J."/>
            <person name="De Goeij J.M."/>
            <person name="Aranda M."/>
            <person name="Bell S.C."/>
            <person name="Webster N.S."/>
        </authorList>
    </citation>
    <scope>NUCLEOTIDE SEQUENCE</scope>
    <source>
        <strain evidence="6">SB0662_bin_9</strain>
    </source>
</reference>
<comment type="function">
    <text evidence="5">ATP-dependent carboxylate-amine ligase which exhibits weak glutamate--cysteine ligase activity.</text>
</comment>
<dbReference type="SUPFAM" id="SSF55931">
    <property type="entry name" value="Glutamine synthetase/guanido kinase"/>
    <property type="match status" value="1"/>
</dbReference>
<dbReference type="NCBIfam" id="TIGR02050">
    <property type="entry name" value="gshA_cyan_rel"/>
    <property type="match status" value="1"/>
</dbReference>
<gene>
    <name evidence="6" type="ORF">F4Y08_15285</name>
</gene>
<dbReference type="InterPro" id="IPR011793">
    <property type="entry name" value="YbdK"/>
</dbReference>
<name>A0A6B1DWE0_9CHLR</name>
<evidence type="ECO:0000256" key="5">
    <source>
        <dbReference type="HAMAP-Rule" id="MF_01609"/>
    </source>
</evidence>
<dbReference type="EMBL" id="VXPY01000106">
    <property type="protein sequence ID" value="MYD91671.1"/>
    <property type="molecule type" value="Genomic_DNA"/>
</dbReference>
<keyword evidence="1 5" id="KW-0436">Ligase</keyword>
<dbReference type="HAMAP" id="MF_01609">
    <property type="entry name" value="Glu_cys_ligase_2"/>
    <property type="match status" value="1"/>
</dbReference>
<evidence type="ECO:0000256" key="3">
    <source>
        <dbReference type="ARBA" id="ARBA00022840"/>
    </source>
</evidence>
<dbReference type="EC" id="6.3.2.2" evidence="5"/>
<protein>
    <recommendedName>
        <fullName evidence="5">Putative glutamate--cysteine ligase 2</fullName>
        <ecNumber evidence="5">6.3.2.2</ecNumber>
    </recommendedName>
    <alternativeName>
        <fullName evidence="5">Gamma-glutamylcysteine synthetase 2</fullName>
        <shortName evidence="5">GCS 2</shortName>
        <shortName evidence="5">Gamma-GCS 2</shortName>
    </alternativeName>
</protein>
<sequence>MKRPELTLGVEEEYQVVDPESRELQSVISHFTSRNEATIYHRTISSELHQSMVELGTGVCRTPDEVMQELKSQREYIRDLAAERGLRIVAGSTHPVSRWEEQEISPYDRYQSLTSEYQIVARRMLVWGMHVHVGISDKAFLMDVMNITRYYLPHVLALTASSPFWGGLDTGMKSYRAFVADDFPRSGMPDVFSSWQEYEALANTLINTNCIDDTSKIWWNVRPHHTYPTLEYRIMDICPRMEDGVAIAALLQALVLWVWKLRSKNLTFRLFSKDLIDENKWRAAREGLDCKLINLGTREEIPARTAIRELLRMLSEEVTELQISRQFETIHRVLETGSSADKQRAIYRETDDMSKVVDFLMEETLVGLD</sequence>
<comment type="catalytic activity">
    <reaction evidence="4 5">
        <text>L-cysteine + L-glutamate + ATP = gamma-L-glutamyl-L-cysteine + ADP + phosphate + H(+)</text>
        <dbReference type="Rhea" id="RHEA:13285"/>
        <dbReference type="ChEBI" id="CHEBI:15378"/>
        <dbReference type="ChEBI" id="CHEBI:29985"/>
        <dbReference type="ChEBI" id="CHEBI:30616"/>
        <dbReference type="ChEBI" id="CHEBI:35235"/>
        <dbReference type="ChEBI" id="CHEBI:43474"/>
        <dbReference type="ChEBI" id="CHEBI:58173"/>
        <dbReference type="ChEBI" id="CHEBI:456216"/>
        <dbReference type="EC" id="6.3.2.2"/>
    </reaction>
</comment>
<dbReference type="Gene3D" id="3.30.590.20">
    <property type="match status" value="1"/>
</dbReference>
<dbReference type="PANTHER" id="PTHR36510">
    <property type="entry name" value="GLUTAMATE--CYSTEINE LIGASE 2-RELATED"/>
    <property type="match status" value="1"/>
</dbReference>
<dbReference type="NCBIfam" id="NF010039">
    <property type="entry name" value="PRK13515.1"/>
    <property type="match status" value="1"/>
</dbReference>
<dbReference type="InterPro" id="IPR014746">
    <property type="entry name" value="Gln_synth/guanido_kin_cat_dom"/>
</dbReference>
<dbReference type="GO" id="GO:0042398">
    <property type="term" value="P:modified amino acid biosynthetic process"/>
    <property type="evidence" value="ECO:0007669"/>
    <property type="project" value="InterPro"/>
</dbReference>
<accession>A0A6B1DWE0</accession>
<evidence type="ECO:0000313" key="6">
    <source>
        <dbReference type="EMBL" id="MYD91671.1"/>
    </source>
</evidence>
<dbReference type="GO" id="GO:0004357">
    <property type="term" value="F:glutamate-cysteine ligase activity"/>
    <property type="evidence" value="ECO:0007669"/>
    <property type="project" value="UniProtKB-EC"/>
</dbReference>
<proteinExistence type="inferred from homology"/>
<evidence type="ECO:0000256" key="1">
    <source>
        <dbReference type="ARBA" id="ARBA00022598"/>
    </source>
</evidence>
<comment type="similarity">
    <text evidence="5">Belongs to the glutamate--cysteine ligase type 2 family. YbdK subfamily.</text>
</comment>
<dbReference type="GO" id="GO:0005524">
    <property type="term" value="F:ATP binding"/>
    <property type="evidence" value="ECO:0007669"/>
    <property type="project" value="UniProtKB-KW"/>
</dbReference>
<dbReference type="AlphaFoldDB" id="A0A6B1DWE0"/>